<accession>A0A831A8G7</accession>
<comment type="caution">
    <text evidence="2">The sequence shown here is derived from an EMBL/GenBank/DDBJ whole genome shotgun (WGS) entry which is preliminary data.</text>
</comment>
<dbReference type="RefSeq" id="WP_004160948.1">
    <property type="nucleotide sequence ID" value="NZ_BAYW01000001.1"/>
</dbReference>
<sequence length="896" mass="100564">MKVNPFYSEDKASVDLRKMSNERRCSLADLGNNVLFNCIDHVENTPGKLKRAKASTELNHNVSHLPDQTLCKIEYKLLSRLSSRSAENYVYCGMIAGFPKNNLGMTISDEGHLLLIKGKSFNLIEGLLKKLSVGYEYYSAALTDFQCGIKFSRIYVNESGILKGEEKYTGRAYSIEIKPESNQEDIAGQYVSIACQEYKKNERDNLLFKTDNDKLISFSYEAGTLRAKISQGVENESDLSFGYAEIKLPLKKKYKIISIKRAINTLQIAVTSGNKSRIYYLNPNHISSDGLFARKLSHKPPQIFSSRLGSDPHEKYHAGQPFSSDRRGNFSARRIPLFSSVANNSRFHVKEASLKKAEGRNILAAIDMAKGLDIGIDGIYSTTSGMITRYNSGQPRHHAEDGKSSFESRLEFLTSRGKKVSGVINDALGHRRKLGLSDALTELSQKLHAEDTIHIASSDRISGFFGIASGGIPFCPGWFAGILGGISRSHSLSLSRTDEASVKLTFTHQFWRGVTGLVGTGQGLERTLLGFHGMDYMTVLPAEANLIIATQFSDKKDFAFSLSNNDFILFIRQFDNDVIEPGLIKRIISQSELSELKEKECVIMLEAKSELRLEIGGMANPNTYLVVPRTALGARLALNLLKASSTSQLIVDKNDNITRINKYNAVLMNPELDTFNEKKIMPVAIYNGETVLCVPLPLTEESEAIHQYRTEHGGVQWEKVVTKHLKLSRNIKSGSEKDVKEYYSQNHNISELNSIPFFLTLVDGLSVRKGLTLEQVAKYEDVICSIMKKMHEIKDSVSQQERMSLGKSCMIFLVSHYETIRHYSVNNHRGYRLKKLELRRLGTLGHEAATIPLSIIHFLSKNEISHDERLGDICFLYRHEADIIPFAIDSRLKLLY</sequence>
<dbReference type="EMBL" id="CAPB01000041">
    <property type="protein sequence ID" value="CCO95570.1"/>
    <property type="molecule type" value="Genomic_DNA"/>
</dbReference>
<name>A0A831A8G7_ERWAM</name>
<dbReference type="Proteomes" id="UP000013111">
    <property type="component" value="Unassembled WGS sequence"/>
</dbReference>
<proteinExistence type="predicted"/>
<evidence type="ECO:0000313" key="2">
    <source>
        <dbReference type="EMBL" id="CCO95570.1"/>
    </source>
</evidence>
<reference evidence="2 3" key="2">
    <citation type="submission" date="2013-04" db="EMBL/GenBank/DDBJ databases">
        <title>Comparative genomics of 12 strains of Erwinia amylovora identifies a pan-genome with a large conserved core and provides insights into host specificity.</title>
        <authorList>
            <person name="Mann R.A."/>
            <person name="Smits T.H.M."/>
            <person name="Buehlmann A."/>
            <person name="Blom J."/>
            <person name="Goesmann A."/>
            <person name="Frey J.E."/>
            <person name="Plummer K.M."/>
            <person name="Beer S.V."/>
            <person name="Luck J."/>
            <person name="Duffy B."/>
            <person name="Rodoni B."/>
        </authorList>
    </citation>
    <scope>NUCLEOTIDE SEQUENCE [LARGE SCALE GENOMIC DNA]</scope>
    <source>
        <strain evidence="3">CFBP 1232</strain>
    </source>
</reference>
<evidence type="ECO:0000256" key="1">
    <source>
        <dbReference type="SAM" id="MobiDB-lite"/>
    </source>
</evidence>
<dbReference type="GeneID" id="97604434"/>
<protein>
    <submittedName>
        <fullName evidence="2">Uncharacterized protein</fullName>
    </submittedName>
</protein>
<gene>
    <name evidence="2" type="ORF">BN437_3671</name>
</gene>
<feature type="region of interest" description="Disordered" evidence="1">
    <location>
        <begin position="306"/>
        <end position="327"/>
    </location>
</feature>
<organism evidence="2 3">
    <name type="scientific">Erwinia amylovora NBRC 12687 = CFBP 1232</name>
    <dbReference type="NCBI Taxonomy" id="1219359"/>
    <lineage>
        <taxon>Bacteria</taxon>
        <taxon>Pseudomonadati</taxon>
        <taxon>Pseudomonadota</taxon>
        <taxon>Gammaproteobacteria</taxon>
        <taxon>Enterobacterales</taxon>
        <taxon>Erwiniaceae</taxon>
        <taxon>Erwinia</taxon>
    </lineage>
</organism>
<reference evidence="2 3" key="1">
    <citation type="submission" date="2012-11" db="EMBL/GenBank/DDBJ databases">
        <authorList>
            <person name="Linke B."/>
        </authorList>
    </citation>
    <scope>NUCLEOTIDE SEQUENCE [LARGE SCALE GENOMIC DNA]</scope>
    <source>
        <strain evidence="3">CFBP 1232</strain>
    </source>
</reference>
<dbReference type="AlphaFoldDB" id="A0A831A8G7"/>
<evidence type="ECO:0000313" key="3">
    <source>
        <dbReference type="Proteomes" id="UP000013111"/>
    </source>
</evidence>